<keyword evidence="2" id="KW-1185">Reference proteome</keyword>
<dbReference type="Proteomes" id="UP000189911">
    <property type="component" value="Chromosome G"/>
</dbReference>
<name>A0A1G4KE30_9SACH</name>
<accession>A0A1G4KE30</accession>
<dbReference type="EMBL" id="LT598453">
    <property type="protein sequence ID" value="SCV02767.1"/>
    <property type="molecule type" value="Genomic_DNA"/>
</dbReference>
<dbReference type="OrthoDB" id="4036583at2759"/>
<dbReference type="AlphaFoldDB" id="A0A1G4KE30"/>
<proteinExistence type="predicted"/>
<sequence>MLECPGGGCSATCVRQAVQEGEAAPWCYDFPITKGYLQAQMESKKENVFIYNYSQDMAFRRAAGVPLYHYKLMQFGMFYNKNFRDAVWERFPELPRVGMLTHWLRLMMIEVDCKGEMVPLYVIVGEMFYRSV</sequence>
<protein>
    <submittedName>
        <fullName evidence="1">LANO_0G00122g1_1</fullName>
    </submittedName>
</protein>
<evidence type="ECO:0000313" key="1">
    <source>
        <dbReference type="EMBL" id="SCV02767.1"/>
    </source>
</evidence>
<evidence type="ECO:0000313" key="2">
    <source>
        <dbReference type="Proteomes" id="UP000189911"/>
    </source>
</evidence>
<reference evidence="2" key="1">
    <citation type="submission" date="2016-03" db="EMBL/GenBank/DDBJ databases">
        <authorList>
            <person name="Devillers Hugo."/>
        </authorList>
    </citation>
    <scope>NUCLEOTIDE SEQUENCE [LARGE SCALE GENOMIC DNA]</scope>
</reference>
<gene>
    <name evidence="1" type="ORF">LANO_0G00122G</name>
</gene>
<organism evidence="1 2">
    <name type="scientific">Lachancea nothofagi CBS 11611</name>
    <dbReference type="NCBI Taxonomy" id="1266666"/>
    <lineage>
        <taxon>Eukaryota</taxon>
        <taxon>Fungi</taxon>
        <taxon>Dikarya</taxon>
        <taxon>Ascomycota</taxon>
        <taxon>Saccharomycotina</taxon>
        <taxon>Saccharomycetes</taxon>
        <taxon>Saccharomycetales</taxon>
        <taxon>Saccharomycetaceae</taxon>
        <taxon>Lachancea</taxon>
    </lineage>
</organism>